<name>A0AAD5BDF7_9ASCO</name>
<accession>A0AAD5BDF7</accession>
<reference evidence="3 4" key="1">
    <citation type="journal article" date="2022" name="DNA Res.">
        <title>Genome analysis of five recently described species of the CUG-Ser clade uncovers Candida theae as a new hybrid lineage with pathogenic potential in the Candida parapsilosis species complex.</title>
        <authorList>
            <person name="Mixao V."/>
            <person name="Del Olmo V."/>
            <person name="Hegedusova E."/>
            <person name="Saus E."/>
            <person name="Pryszcz L."/>
            <person name="Cillingova A."/>
            <person name="Nosek J."/>
            <person name="Gabaldon T."/>
        </authorList>
    </citation>
    <scope>NUCLEOTIDE SEQUENCE [LARGE SCALE GENOMIC DNA]</scope>
    <source>
        <strain evidence="3 4">CBS 12239</strain>
    </source>
</reference>
<feature type="compositionally biased region" description="Polar residues" evidence="2">
    <location>
        <begin position="15"/>
        <end position="33"/>
    </location>
</feature>
<dbReference type="Proteomes" id="UP001204833">
    <property type="component" value="Unassembled WGS sequence"/>
</dbReference>
<dbReference type="AlphaFoldDB" id="A0AAD5BDF7"/>
<comment type="caution">
    <text evidence="3">The sequence shown here is derived from an EMBL/GenBank/DDBJ whole genome shotgun (WGS) entry which is preliminary data.</text>
</comment>
<protein>
    <submittedName>
        <fullName evidence="3">Uncharacterized protein</fullName>
    </submittedName>
</protein>
<keyword evidence="1" id="KW-0175">Coiled coil</keyword>
<gene>
    <name evidence="3" type="ORF">KGF57_003264</name>
</gene>
<keyword evidence="4" id="KW-1185">Reference proteome</keyword>
<dbReference type="GeneID" id="76151323"/>
<organism evidence="3 4">
    <name type="scientific">Candida theae</name>
    <dbReference type="NCBI Taxonomy" id="1198502"/>
    <lineage>
        <taxon>Eukaryota</taxon>
        <taxon>Fungi</taxon>
        <taxon>Dikarya</taxon>
        <taxon>Ascomycota</taxon>
        <taxon>Saccharomycotina</taxon>
        <taxon>Pichiomycetes</taxon>
        <taxon>Debaryomycetaceae</taxon>
        <taxon>Candida/Lodderomyces clade</taxon>
        <taxon>Candida</taxon>
    </lineage>
</organism>
<evidence type="ECO:0000256" key="1">
    <source>
        <dbReference type="SAM" id="Coils"/>
    </source>
</evidence>
<dbReference type="RefSeq" id="XP_051608273.1">
    <property type="nucleotide sequence ID" value="XM_051752666.1"/>
</dbReference>
<evidence type="ECO:0000313" key="4">
    <source>
        <dbReference type="Proteomes" id="UP001204833"/>
    </source>
</evidence>
<sequence>MIRASTRLSFARYLSSGNRPPSHFNSGEIPQTYNNNNSNSSSSSTAHTYSPPTPMNTSPSQQPASSSSSSSSAHEGSIREITGLLAMFALAYLAIDNYSERVKIEKLHHDTTAINLKALQVQQLNHAQERKKRDLTMLQERREIAKRDFRMGLHIAMLRKQLIDVGMKPVELDQAIKEFENSVKADNSIKNVSGQYLWLDDKSEFKPYLPDAMEYDKSRKSK</sequence>
<dbReference type="EMBL" id="JAIHNG010000121">
    <property type="protein sequence ID" value="KAI5957570.1"/>
    <property type="molecule type" value="Genomic_DNA"/>
</dbReference>
<feature type="region of interest" description="Disordered" evidence="2">
    <location>
        <begin position="14"/>
        <end position="74"/>
    </location>
</feature>
<feature type="compositionally biased region" description="Low complexity" evidence="2">
    <location>
        <begin position="34"/>
        <end position="44"/>
    </location>
</feature>
<evidence type="ECO:0000313" key="3">
    <source>
        <dbReference type="EMBL" id="KAI5957570.1"/>
    </source>
</evidence>
<proteinExistence type="predicted"/>
<feature type="coiled-coil region" evidence="1">
    <location>
        <begin position="121"/>
        <end position="148"/>
    </location>
</feature>
<evidence type="ECO:0000256" key="2">
    <source>
        <dbReference type="SAM" id="MobiDB-lite"/>
    </source>
</evidence>
<feature type="compositionally biased region" description="Low complexity" evidence="2">
    <location>
        <begin position="58"/>
        <end position="73"/>
    </location>
</feature>